<dbReference type="AlphaFoldDB" id="A0A2P1PSC0"/>
<evidence type="ECO:0008006" key="4">
    <source>
        <dbReference type="Google" id="ProtNLM"/>
    </source>
</evidence>
<dbReference type="Gene3D" id="2.130.10.10">
    <property type="entry name" value="YVTN repeat-like/Quinoprotein amine dehydrogenase"/>
    <property type="match status" value="1"/>
</dbReference>
<reference evidence="2 3" key="2">
    <citation type="submission" date="2018-03" db="EMBL/GenBank/DDBJ databases">
        <authorList>
            <person name="Keele B.F."/>
        </authorList>
    </citation>
    <scope>NUCLEOTIDE SEQUENCE [LARGE SCALE GENOMIC DNA]</scope>
    <source>
        <strain evidence="2 3">D13</strain>
    </source>
</reference>
<dbReference type="OrthoDB" id="8889994at2"/>
<reference evidence="2 3" key="1">
    <citation type="submission" date="2018-03" db="EMBL/GenBank/DDBJ databases">
        <title>Ahniella affigens gen. nov., sp. nov., a gammaproteobacterium isolated from sandy soil near a stream.</title>
        <authorList>
            <person name="Ko Y."/>
            <person name="Kim J.-H."/>
        </authorList>
    </citation>
    <scope>NUCLEOTIDE SEQUENCE [LARGE SCALE GENOMIC DNA]</scope>
    <source>
        <strain evidence="2 3">D13</strain>
    </source>
</reference>
<feature type="signal peptide" evidence="1">
    <location>
        <begin position="1"/>
        <end position="21"/>
    </location>
</feature>
<evidence type="ECO:0000313" key="2">
    <source>
        <dbReference type="EMBL" id="AVP97737.1"/>
    </source>
</evidence>
<dbReference type="SUPFAM" id="SSF63829">
    <property type="entry name" value="Calcium-dependent phosphotriesterase"/>
    <property type="match status" value="1"/>
</dbReference>
<protein>
    <recommendedName>
        <fullName evidence="4">SMP-30/Gluconolactonase/LRE-like region domain-containing protein</fullName>
    </recommendedName>
</protein>
<gene>
    <name evidence="2" type="ORF">C7S18_11235</name>
</gene>
<dbReference type="RefSeq" id="WP_106891657.1">
    <property type="nucleotide sequence ID" value="NZ_CP027860.1"/>
</dbReference>
<keyword evidence="1" id="KW-0732">Signal</keyword>
<dbReference type="InterPro" id="IPR015943">
    <property type="entry name" value="WD40/YVTN_repeat-like_dom_sf"/>
</dbReference>
<evidence type="ECO:0000313" key="3">
    <source>
        <dbReference type="Proteomes" id="UP000241074"/>
    </source>
</evidence>
<proteinExistence type="predicted"/>
<dbReference type="Proteomes" id="UP000241074">
    <property type="component" value="Chromosome"/>
</dbReference>
<feature type="chain" id="PRO_5015193221" description="SMP-30/Gluconolactonase/LRE-like region domain-containing protein" evidence="1">
    <location>
        <begin position="22"/>
        <end position="466"/>
    </location>
</feature>
<dbReference type="KEGG" id="xba:C7S18_11235"/>
<keyword evidence="3" id="KW-1185">Reference proteome</keyword>
<evidence type="ECO:0000256" key="1">
    <source>
        <dbReference type="SAM" id="SignalP"/>
    </source>
</evidence>
<sequence length="466" mass="50991">MKTLLKSGALLLSLLSGLVSAQALTPQQQRQMKQVEQPSELAKELARVMDVNVLIGAAQQYESKSEWRNLQDVYERLVQLRPHAGTIKYELAAVYALQDEKRKAYDALINLQVQGYAYDPREDKRFEKVASTPVYEYILKNLDANRAPFGEGKVAMTLPAGDHLYESLAFDPTRKQFLVGSVRDGSISLADDTGKLTPFISATKENGLWSVTDLAVDAPRNALWVASTGLPHLKGIADTDFGKAGLFKFDLKTGALIGTYLLDAKAGPFILSALAVSSKGDVFVADDAGRRIFNIVDGKLNLYVSNPRLTSIRAMTFSPNGEVLYFADYDIGIFAIRLSDQKAIPLTPSKNLTMLGIQSMTEWNGDLIIVQNAFPPARIMRLKLRDDGAAVVQAVPVAAGRPEFTSLSQTATAGSDVYVISNSQKDQYDQYGIPRDVSKLEPVKIFKANLDVTIDPRGGQVRPLGG</sequence>
<dbReference type="EMBL" id="CP027860">
    <property type="protein sequence ID" value="AVP97737.1"/>
    <property type="molecule type" value="Genomic_DNA"/>
</dbReference>
<name>A0A2P1PSC0_9GAMM</name>
<organism evidence="2 3">
    <name type="scientific">Ahniella affigens</name>
    <dbReference type="NCBI Taxonomy" id="2021234"/>
    <lineage>
        <taxon>Bacteria</taxon>
        <taxon>Pseudomonadati</taxon>
        <taxon>Pseudomonadota</taxon>
        <taxon>Gammaproteobacteria</taxon>
        <taxon>Lysobacterales</taxon>
        <taxon>Rhodanobacteraceae</taxon>
        <taxon>Ahniella</taxon>
    </lineage>
</organism>
<accession>A0A2P1PSC0</accession>